<proteinExistence type="predicted"/>
<dbReference type="AlphaFoldDB" id="A0A7H0VE20"/>
<dbReference type="Proteomes" id="UP000516305">
    <property type="component" value="Chromosome"/>
</dbReference>
<organism evidence="2 3">
    <name type="scientific">Croceimicrobium hydrocarbonivorans</name>
    <dbReference type="NCBI Taxonomy" id="2761580"/>
    <lineage>
        <taxon>Bacteria</taxon>
        <taxon>Pseudomonadati</taxon>
        <taxon>Bacteroidota</taxon>
        <taxon>Flavobacteriia</taxon>
        <taxon>Flavobacteriales</taxon>
        <taxon>Owenweeksiaceae</taxon>
        <taxon>Croceimicrobium</taxon>
    </lineage>
</organism>
<feature type="domain" description="Pyrrolo-quinoline quinone repeat" evidence="1">
    <location>
        <begin position="229"/>
        <end position="392"/>
    </location>
</feature>
<sequence>MKLIPNNNSPRISPLFLVLLCLMLVTCKDKEPPKPQSKPAYEILWQRPIVPDPEMYFSISINPVLYKGMVIVSSEYTMEGVESPIMFLDTADGHIIDLWSDYIDGAVPYLEESSSFQGDYLVLNNLRSVDCINLETRSRQWATLISRNSAHNYIYKGYVYTTIGFNGEDGAAVLRSPLDHEDWQTVYSFIRTDEYDPFFSALGFGETEDGHDIVVWKNRSSYTNKNQTDIFAYDLTADSLLWRNRDFNVFGGILPLQVDNQRVYGAVERRVFCLDLLTGDSIWTNDFSGIIAQPRLSNVDQGMMYLSDYKVYIKGVGPELVILHKSDGSLFRSNNELPDGIEDRVTYFEGKLFISTQELVIVDLLTGDLLNNPNDMISTFGYIQSRIVIDPDRRVMYFHNGRTLFCVKIPEDL</sequence>
<evidence type="ECO:0000259" key="1">
    <source>
        <dbReference type="Pfam" id="PF13360"/>
    </source>
</evidence>
<dbReference type="InterPro" id="IPR015943">
    <property type="entry name" value="WD40/YVTN_repeat-like_dom_sf"/>
</dbReference>
<keyword evidence="3" id="KW-1185">Reference proteome</keyword>
<name>A0A7H0VE20_9FLAO</name>
<accession>A0A7H0VE20</accession>
<reference evidence="2 3" key="1">
    <citation type="submission" date="2020-08" db="EMBL/GenBank/DDBJ databases">
        <title>Croceimicrobium hydrocarbonivorans gen. nov., sp. nov., a novel marine bacterium isolated from a bacterial consortium that degrades polyethylene terephthalate.</title>
        <authorList>
            <person name="Liu R."/>
        </authorList>
    </citation>
    <scope>NUCLEOTIDE SEQUENCE [LARGE SCALE GENOMIC DNA]</scope>
    <source>
        <strain evidence="2 3">A20-9</strain>
    </source>
</reference>
<evidence type="ECO:0000313" key="3">
    <source>
        <dbReference type="Proteomes" id="UP000516305"/>
    </source>
</evidence>
<dbReference type="SUPFAM" id="SSF50998">
    <property type="entry name" value="Quinoprotein alcohol dehydrogenase-like"/>
    <property type="match status" value="1"/>
</dbReference>
<dbReference type="RefSeq" id="WP_210758503.1">
    <property type="nucleotide sequence ID" value="NZ_CP060139.1"/>
</dbReference>
<evidence type="ECO:0000313" key="2">
    <source>
        <dbReference type="EMBL" id="QNR23968.1"/>
    </source>
</evidence>
<dbReference type="InterPro" id="IPR011047">
    <property type="entry name" value="Quinoprotein_ADH-like_sf"/>
</dbReference>
<dbReference type="KEGG" id="chyd:H4K34_16575"/>
<dbReference type="EMBL" id="CP060139">
    <property type="protein sequence ID" value="QNR23968.1"/>
    <property type="molecule type" value="Genomic_DNA"/>
</dbReference>
<dbReference type="Pfam" id="PF13360">
    <property type="entry name" value="PQQ_2"/>
    <property type="match status" value="1"/>
</dbReference>
<protein>
    <submittedName>
        <fullName evidence="2">PQQ-binding-like beta-propeller repeat protein</fullName>
    </submittedName>
</protein>
<dbReference type="Gene3D" id="2.130.10.10">
    <property type="entry name" value="YVTN repeat-like/Quinoprotein amine dehydrogenase"/>
    <property type="match status" value="1"/>
</dbReference>
<gene>
    <name evidence="2" type="ORF">H4K34_16575</name>
</gene>
<dbReference type="InterPro" id="IPR002372">
    <property type="entry name" value="PQQ_rpt_dom"/>
</dbReference>